<sequence length="108" mass="12472">MNYIKQLNAFYNQLDFNPLSNNAILLWHSLMQINNKTGWKQKFTVAAKVITAKIQLNESVFKRARTELQEKGYIHCQSRSGNLAPVYEIIRLTIEHDCISNSTISDDL</sequence>
<keyword evidence="2" id="KW-1185">Reference proteome</keyword>
<gene>
    <name evidence="1" type="ORF">NC799_18045</name>
</gene>
<dbReference type="EMBL" id="JAMQKC010000048">
    <property type="protein sequence ID" value="MDC3418730.1"/>
    <property type="molecule type" value="Genomic_DNA"/>
</dbReference>
<evidence type="ECO:0000313" key="2">
    <source>
        <dbReference type="Proteomes" id="UP001145069"/>
    </source>
</evidence>
<dbReference type="AlphaFoldDB" id="A0A9X3WF96"/>
<name>A0A9X3WF96_9BACI</name>
<accession>A0A9X3WF96</accession>
<dbReference type="Proteomes" id="UP001145069">
    <property type="component" value="Unassembled WGS sequence"/>
</dbReference>
<evidence type="ECO:0000313" key="1">
    <source>
        <dbReference type="EMBL" id="MDC3418730.1"/>
    </source>
</evidence>
<proteinExistence type="predicted"/>
<protein>
    <submittedName>
        <fullName evidence="1">Uncharacterized protein</fullName>
    </submittedName>
</protein>
<organism evidence="1 2">
    <name type="scientific">Aquibacillus salsiterrae</name>
    <dbReference type="NCBI Taxonomy" id="2950439"/>
    <lineage>
        <taxon>Bacteria</taxon>
        <taxon>Bacillati</taxon>
        <taxon>Bacillota</taxon>
        <taxon>Bacilli</taxon>
        <taxon>Bacillales</taxon>
        <taxon>Bacillaceae</taxon>
        <taxon>Aquibacillus</taxon>
    </lineage>
</organism>
<reference evidence="1" key="1">
    <citation type="submission" date="2022-06" db="EMBL/GenBank/DDBJ databases">
        <title>Aquibacillus sp. a new bacterium isolated from soil saline samples.</title>
        <authorList>
            <person name="Galisteo C."/>
            <person name="De La Haba R."/>
            <person name="Sanchez-Porro C."/>
            <person name="Ventosa A."/>
        </authorList>
    </citation>
    <scope>NUCLEOTIDE SEQUENCE</scope>
    <source>
        <strain evidence="1">3ASR75-54</strain>
    </source>
</reference>
<comment type="caution">
    <text evidence="1">The sequence shown here is derived from an EMBL/GenBank/DDBJ whole genome shotgun (WGS) entry which is preliminary data.</text>
</comment>
<dbReference type="RefSeq" id="WP_272447828.1">
    <property type="nucleotide sequence ID" value="NZ_JAMQKC010000048.1"/>
</dbReference>